<keyword evidence="1" id="KW-0732">Signal</keyword>
<evidence type="ECO:0000259" key="2">
    <source>
        <dbReference type="Pfam" id="PF13372"/>
    </source>
</evidence>
<dbReference type="Pfam" id="PF13372">
    <property type="entry name" value="Alginate_exp"/>
    <property type="match status" value="1"/>
</dbReference>
<protein>
    <recommendedName>
        <fullName evidence="2">Alginate export domain-containing protein</fullName>
    </recommendedName>
</protein>
<feature type="signal peptide" evidence="1">
    <location>
        <begin position="1"/>
        <end position="22"/>
    </location>
</feature>
<dbReference type="KEGG" id="pnd:Pla175_38610"/>
<dbReference type="InterPro" id="IPR053728">
    <property type="entry name" value="Alginate_Permeability_Chnl"/>
</dbReference>
<dbReference type="InterPro" id="IPR025388">
    <property type="entry name" value="Alginate_export_dom"/>
</dbReference>
<dbReference type="Gene3D" id="2.40.160.100">
    <property type="match status" value="1"/>
</dbReference>
<name>A0A518DG51_9BACT</name>
<evidence type="ECO:0000313" key="4">
    <source>
        <dbReference type="Proteomes" id="UP000317429"/>
    </source>
</evidence>
<dbReference type="EMBL" id="CP036291">
    <property type="protein sequence ID" value="QDU90457.1"/>
    <property type="molecule type" value="Genomic_DNA"/>
</dbReference>
<dbReference type="OrthoDB" id="311329at2"/>
<feature type="domain" description="Alginate export" evidence="2">
    <location>
        <begin position="96"/>
        <end position="449"/>
    </location>
</feature>
<dbReference type="Proteomes" id="UP000317429">
    <property type="component" value="Chromosome"/>
</dbReference>
<evidence type="ECO:0000256" key="1">
    <source>
        <dbReference type="SAM" id="SignalP"/>
    </source>
</evidence>
<accession>A0A518DG51</accession>
<proteinExistence type="predicted"/>
<keyword evidence="4" id="KW-1185">Reference proteome</keyword>
<evidence type="ECO:0000313" key="3">
    <source>
        <dbReference type="EMBL" id="QDU90457.1"/>
    </source>
</evidence>
<feature type="chain" id="PRO_5022004221" description="Alginate export domain-containing protein" evidence="1">
    <location>
        <begin position="23"/>
        <end position="463"/>
    </location>
</feature>
<organism evidence="3 4">
    <name type="scientific">Pirellulimonas nuda</name>
    <dbReference type="NCBI Taxonomy" id="2528009"/>
    <lineage>
        <taxon>Bacteria</taxon>
        <taxon>Pseudomonadati</taxon>
        <taxon>Planctomycetota</taxon>
        <taxon>Planctomycetia</taxon>
        <taxon>Pirellulales</taxon>
        <taxon>Lacipirellulaceae</taxon>
        <taxon>Pirellulimonas</taxon>
    </lineage>
</organism>
<sequence length="463" mass="52179" precursor="true">MFRLLRAGCAVGALLVSPWATAQSPCASSHKGVFYANDFSYLSDPNYDGACFGDLLKQNELAGGQLGTYDIGGQLRLRQHSELGMGREVGDLNGFGDTNNDFLLTRLRLYTNWQATENVRFFGELINANLAADESYVPRAIDEDPINFLNLFFDTKLTDETTFRIGRQELLYGAQRTVSPLDWANTRRTFEGIKVIHKEGDWAVDGFFTAFVPPQADEWDTADWQQQFYGCYGTYSGAKNAVYDFYYLGYDNRQTYQPGKDAPGSRDFSLHTFGGRMLATQDAWLFEVEGALQTGRQSGLGLDQRAAFVTGGVGRNFDVEWSPTLWFYYDYATGNDGNGAWNRYNQLFPLAHKYLGFIDSAQRSNISSPNCLLTAAPADKLSLLFWYYYLGAAQAGDIVPGVGFNTDQNTTSRDFGHELDTIVQYQICPRSNILFGYSHLWRGEKIIGTRDADFFYTQWETNF</sequence>
<gene>
    <name evidence="3" type="ORF">Pla175_38610</name>
</gene>
<reference evidence="3 4" key="1">
    <citation type="submission" date="2019-02" db="EMBL/GenBank/DDBJ databases">
        <title>Deep-cultivation of Planctomycetes and their phenomic and genomic characterization uncovers novel biology.</title>
        <authorList>
            <person name="Wiegand S."/>
            <person name="Jogler M."/>
            <person name="Boedeker C."/>
            <person name="Pinto D."/>
            <person name="Vollmers J."/>
            <person name="Rivas-Marin E."/>
            <person name="Kohn T."/>
            <person name="Peeters S.H."/>
            <person name="Heuer A."/>
            <person name="Rast P."/>
            <person name="Oberbeckmann S."/>
            <person name="Bunk B."/>
            <person name="Jeske O."/>
            <person name="Meyerdierks A."/>
            <person name="Storesund J.E."/>
            <person name="Kallscheuer N."/>
            <person name="Luecker S."/>
            <person name="Lage O.M."/>
            <person name="Pohl T."/>
            <person name="Merkel B.J."/>
            <person name="Hornburger P."/>
            <person name="Mueller R.-W."/>
            <person name="Bruemmer F."/>
            <person name="Labrenz M."/>
            <person name="Spormann A.M."/>
            <person name="Op den Camp H."/>
            <person name="Overmann J."/>
            <person name="Amann R."/>
            <person name="Jetten M.S.M."/>
            <person name="Mascher T."/>
            <person name="Medema M.H."/>
            <person name="Devos D.P."/>
            <person name="Kaster A.-K."/>
            <person name="Ovreas L."/>
            <person name="Rohde M."/>
            <person name="Galperin M.Y."/>
            <person name="Jogler C."/>
        </authorList>
    </citation>
    <scope>NUCLEOTIDE SEQUENCE [LARGE SCALE GENOMIC DNA]</scope>
    <source>
        <strain evidence="3 4">Pla175</strain>
    </source>
</reference>
<dbReference type="AlphaFoldDB" id="A0A518DG51"/>